<evidence type="ECO:0000313" key="3">
    <source>
        <dbReference type="Proteomes" id="UP000614216"/>
    </source>
</evidence>
<dbReference type="InterPro" id="IPR014922">
    <property type="entry name" value="YdhG-like"/>
</dbReference>
<dbReference type="Gene3D" id="3.90.1150.200">
    <property type="match status" value="1"/>
</dbReference>
<gene>
    <name evidence="2" type="ORF">JMN32_13330</name>
</gene>
<feature type="domain" description="YdhG-like" evidence="1">
    <location>
        <begin position="26"/>
        <end position="121"/>
    </location>
</feature>
<sequence length="138" mass="16250">MNKFQKVDFKSIDDFLDYLPEEELNIVQRLRSLIIDTVPEIKERLAYNVPFYYRHYRLLYIWPSAIPWGGLKSGVSLGFCYGALIVDGGYLNKTDKKQTATKNFKNVKEIDVFLLRDLIYQSTEIDNALFKKKRNKTK</sequence>
<dbReference type="RefSeq" id="WP_202856809.1">
    <property type="nucleotide sequence ID" value="NZ_JAEUGD010000042.1"/>
</dbReference>
<dbReference type="SUPFAM" id="SSF159888">
    <property type="entry name" value="YdhG-like"/>
    <property type="match status" value="1"/>
</dbReference>
<reference evidence="2" key="1">
    <citation type="submission" date="2021-01" db="EMBL/GenBank/DDBJ databases">
        <title>Fulvivirga kasyanovii gen. nov., sp nov., a novel member of the phylum Bacteroidetes isolated from seawater in a mussel farm.</title>
        <authorList>
            <person name="Zhao L.-H."/>
            <person name="Wang Z.-J."/>
        </authorList>
    </citation>
    <scope>NUCLEOTIDE SEQUENCE</scope>
    <source>
        <strain evidence="2">29W222</strain>
    </source>
</reference>
<keyword evidence="3" id="KW-1185">Reference proteome</keyword>
<evidence type="ECO:0000313" key="2">
    <source>
        <dbReference type="EMBL" id="MBL6447295.1"/>
    </source>
</evidence>
<dbReference type="EMBL" id="JAEUGD010000042">
    <property type="protein sequence ID" value="MBL6447295.1"/>
    <property type="molecule type" value="Genomic_DNA"/>
</dbReference>
<comment type="caution">
    <text evidence="2">The sequence shown here is derived from an EMBL/GenBank/DDBJ whole genome shotgun (WGS) entry which is preliminary data.</text>
</comment>
<organism evidence="2 3">
    <name type="scientific">Fulvivirga marina</name>
    <dbReference type="NCBI Taxonomy" id="2494733"/>
    <lineage>
        <taxon>Bacteria</taxon>
        <taxon>Pseudomonadati</taxon>
        <taxon>Bacteroidota</taxon>
        <taxon>Cytophagia</taxon>
        <taxon>Cytophagales</taxon>
        <taxon>Fulvivirgaceae</taxon>
        <taxon>Fulvivirga</taxon>
    </lineage>
</organism>
<dbReference type="Proteomes" id="UP000614216">
    <property type="component" value="Unassembled WGS sequence"/>
</dbReference>
<dbReference type="Pfam" id="PF08818">
    <property type="entry name" value="DUF1801"/>
    <property type="match status" value="1"/>
</dbReference>
<protein>
    <submittedName>
        <fullName evidence="2">DUF1801 domain-containing protein</fullName>
    </submittedName>
</protein>
<proteinExistence type="predicted"/>
<evidence type="ECO:0000259" key="1">
    <source>
        <dbReference type="Pfam" id="PF08818"/>
    </source>
</evidence>
<dbReference type="AlphaFoldDB" id="A0A937FW83"/>
<accession>A0A937FW83</accession>
<name>A0A937FW83_9BACT</name>